<organism evidence="1 2">
    <name type="scientific">Mucilaginibacter paludis DSM 18603</name>
    <dbReference type="NCBI Taxonomy" id="714943"/>
    <lineage>
        <taxon>Bacteria</taxon>
        <taxon>Pseudomonadati</taxon>
        <taxon>Bacteroidota</taxon>
        <taxon>Sphingobacteriia</taxon>
        <taxon>Sphingobacteriales</taxon>
        <taxon>Sphingobacteriaceae</taxon>
        <taxon>Mucilaginibacter</taxon>
    </lineage>
</organism>
<dbReference type="OrthoDB" id="5948153at2"/>
<gene>
    <name evidence="1" type="ORF">Mucpa_1430</name>
</gene>
<evidence type="ECO:0000313" key="2">
    <source>
        <dbReference type="Proteomes" id="UP000002774"/>
    </source>
</evidence>
<name>H1XZA0_9SPHI</name>
<dbReference type="HOGENOM" id="CLU_982872_0_0_10"/>
<protein>
    <submittedName>
        <fullName evidence="1">Uncharacterized protein</fullName>
    </submittedName>
</protein>
<accession>H1XZA0</accession>
<proteinExistence type="predicted"/>
<sequence length="283" mass="31493">MKLKTFKSKMTFCMIFTLIFIKYGYGQHNKSNINDADLFFTPNIIAGSTLSDITYRVIALHGDGFADRVTQVPATGTFTFMDSAYPSVIKWHFSARMDGKPPIEDAIGEYRDTAKIQCFNGNCNLMTSASSPFYNPTFWGRPKGKLVAGQTWTVRLDKPWELGPAGQQKVTVVTLDRKNGIIILKREGYGDGPYEGKHDSTAVKKDGKTIMVATKYGKAHWVGQAIFQHGVTISDELLTITPVEINSNSTGTIQAEERQYMSLLQHPDAIHLTKKAPNRGEKS</sequence>
<reference evidence="1" key="1">
    <citation type="submission" date="2011-09" db="EMBL/GenBank/DDBJ databases">
        <title>The permanent draft genome of Mucilaginibacter paludis DSM 18603.</title>
        <authorList>
            <consortium name="US DOE Joint Genome Institute (JGI-PGF)"/>
            <person name="Lucas S."/>
            <person name="Han J."/>
            <person name="Lapidus A."/>
            <person name="Bruce D."/>
            <person name="Goodwin L."/>
            <person name="Pitluck S."/>
            <person name="Peters L."/>
            <person name="Kyrpides N."/>
            <person name="Mavromatis K."/>
            <person name="Ivanova N."/>
            <person name="Mikhailova N."/>
            <person name="Held B."/>
            <person name="Detter J.C."/>
            <person name="Tapia R."/>
            <person name="Han C."/>
            <person name="Land M."/>
            <person name="Hauser L."/>
            <person name="Markowitz V."/>
            <person name="Cheng J.-F."/>
            <person name="Hugenholtz P."/>
            <person name="Woyke T."/>
            <person name="Wu D."/>
            <person name="Tindall B."/>
            <person name="Brambilla E."/>
            <person name="Klenk H.-P."/>
            <person name="Eisen J.A."/>
        </authorList>
    </citation>
    <scope>NUCLEOTIDE SEQUENCE [LARGE SCALE GENOMIC DNA]</scope>
    <source>
        <strain evidence="1">DSM 18603</strain>
    </source>
</reference>
<keyword evidence="2" id="KW-1185">Reference proteome</keyword>
<dbReference type="RefSeq" id="WP_008505381.1">
    <property type="nucleotide sequence ID" value="NZ_CM001403.1"/>
</dbReference>
<dbReference type="Proteomes" id="UP000002774">
    <property type="component" value="Chromosome"/>
</dbReference>
<dbReference type="AlphaFoldDB" id="H1XZA0"/>
<dbReference type="EMBL" id="CM001403">
    <property type="protein sequence ID" value="EHQ25588.1"/>
    <property type="molecule type" value="Genomic_DNA"/>
</dbReference>
<evidence type="ECO:0000313" key="1">
    <source>
        <dbReference type="EMBL" id="EHQ25588.1"/>
    </source>
</evidence>